<dbReference type="PANTHER" id="PTHR44757">
    <property type="entry name" value="DIGUANYLATE CYCLASE DGCP"/>
    <property type="match status" value="1"/>
</dbReference>
<dbReference type="InterPro" id="IPR013656">
    <property type="entry name" value="PAS_4"/>
</dbReference>
<dbReference type="PANTHER" id="PTHR44757:SF2">
    <property type="entry name" value="BIOFILM ARCHITECTURE MAINTENANCE PROTEIN MBAA"/>
    <property type="match status" value="1"/>
</dbReference>
<comment type="caution">
    <text evidence="5">The sequence shown here is derived from an EMBL/GenBank/DDBJ whole genome shotgun (WGS) entry which is preliminary data.</text>
</comment>
<dbReference type="NCBIfam" id="TIGR00229">
    <property type="entry name" value="sensory_box"/>
    <property type="match status" value="2"/>
</dbReference>
<evidence type="ECO:0000259" key="2">
    <source>
        <dbReference type="PROSITE" id="PS50112"/>
    </source>
</evidence>
<dbReference type="InterPro" id="IPR029787">
    <property type="entry name" value="Nucleotide_cyclase"/>
</dbReference>
<dbReference type="CDD" id="cd01949">
    <property type="entry name" value="GGDEF"/>
    <property type="match status" value="1"/>
</dbReference>
<dbReference type="PROSITE" id="PS50887">
    <property type="entry name" value="GGDEF"/>
    <property type="match status" value="1"/>
</dbReference>
<dbReference type="InterPro" id="IPR000014">
    <property type="entry name" value="PAS"/>
</dbReference>
<dbReference type="SMART" id="SM00267">
    <property type="entry name" value="GGDEF"/>
    <property type="match status" value="1"/>
</dbReference>
<dbReference type="NCBIfam" id="TIGR00254">
    <property type="entry name" value="GGDEF"/>
    <property type="match status" value="1"/>
</dbReference>
<feature type="coiled-coil region" evidence="1">
    <location>
        <begin position="1"/>
        <end position="28"/>
    </location>
</feature>
<dbReference type="InterPro" id="IPR052155">
    <property type="entry name" value="Biofilm_reg_signaling"/>
</dbReference>
<feature type="domain" description="PAS" evidence="2">
    <location>
        <begin position="148"/>
        <end position="206"/>
    </location>
</feature>
<evidence type="ECO:0000313" key="6">
    <source>
        <dbReference type="Proteomes" id="UP000604898"/>
    </source>
</evidence>
<evidence type="ECO:0000256" key="1">
    <source>
        <dbReference type="SAM" id="Coils"/>
    </source>
</evidence>
<evidence type="ECO:0000259" key="3">
    <source>
        <dbReference type="PROSITE" id="PS50113"/>
    </source>
</evidence>
<dbReference type="InterPro" id="IPR043128">
    <property type="entry name" value="Rev_trsase/Diguanyl_cyclase"/>
</dbReference>
<dbReference type="EMBL" id="JAESVD010000001">
    <property type="protein sequence ID" value="MBL4911981.1"/>
    <property type="molecule type" value="Genomic_DNA"/>
</dbReference>
<dbReference type="Proteomes" id="UP000604898">
    <property type="component" value="Unassembled WGS sequence"/>
</dbReference>
<feature type="domain" description="PAS" evidence="2">
    <location>
        <begin position="21"/>
        <end position="74"/>
    </location>
</feature>
<dbReference type="Pfam" id="PF00990">
    <property type="entry name" value="GGDEF"/>
    <property type="match status" value="1"/>
</dbReference>
<keyword evidence="1" id="KW-0175">Coiled coil</keyword>
<dbReference type="PROSITE" id="PS50112">
    <property type="entry name" value="PAS"/>
    <property type="match status" value="2"/>
</dbReference>
<feature type="domain" description="PAC" evidence="3">
    <location>
        <begin position="95"/>
        <end position="147"/>
    </location>
</feature>
<dbReference type="PROSITE" id="PS50113">
    <property type="entry name" value="PAC"/>
    <property type="match status" value="1"/>
</dbReference>
<dbReference type="CDD" id="cd00130">
    <property type="entry name" value="PAS"/>
    <property type="match status" value="2"/>
</dbReference>
<protein>
    <submittedName>
        <fullName evidence="5">Diguanylate cyclase</fullName>
    </submittedName>
</protein>
<dbReference type="SUPFAM" id="SSF55785">
    <property type="entry name" value="PYP-like sensor domain (PAS domain)"/>
    <property type="match status" value="2"/>
</dbReference>
<dbReference type="Gene3D" id="3.30.450.20">
    <property type="entry name" value="PAS domain"/>
    <property type="match status" value="2"/>
</dbReference>
<dbReference type="InterPro" id="IPR000160">
    <property type="entry name" value="GGDEF_dom"/>
</dbReference>
<evidence type="ECO:0000313" key="5">
    <source>
        <dbReference type="EMBL" id="MBL4911981.1"/>
    </source>
</evidence>
<name>A0ABS1STW7_9GAMM</name>
<feature type="domain" description="GGDEF" evidence="4">
    <location>
        <begin position="304"/>
        <end position="436"/>
    </location>
</feature>
<proteinExistence type="predicted"/>
<sequence length="436" mass="48838">MNKEKSETEKLKAENERLKNENKRLNFILDHIGACVYTNDTDGRYTYANHQTCQVFGYSAEEVIGETDEKFFDLKACDELRQNDLIVLQTGKRIEVEEKSVMEGTEEERTYWSVKLPIYDENGDITALCGISSDITENVQIRKEIEEKEELLSLVLENIPSCVYMKDAKGRYQYINSNAASLLGQNAENIVGKTDKEIILSYMSDETIRLDSEVLQTGQKIISEESATGNNGEKVHFWVARAPFKVNNKASGLINISTDISEVVSLKNKFFEQARTDQLTGVLSRRFLLDLAGAQLKQAHRSASQMAIMLIDIDYFKGVNDTYGHLFGDLFLQTAAKAMSLVLRESDLLGRIGGDEFVIILNGMTEQGIEIVAERLQEVMSKTYLKASDGKSIRVSVSVGISLSSPKCTLDSMIEKADKALYQAKTDGRGCWCLAN</sequence>
<dbReference type="SUPFAM" id="SSF55073">
    <property type="entry name" value="Nucleotide cyclase"/>
    <property type="match status" value="1"/>
</dbReference>
<accession>A0ABS1STW7</accession>
<evidence type="ECO:0000259" key="4">
    <source>
        <dbReference type="PROSITE" id="PS50887"/>
    </source>
</evidence>
<gene>
    <name evidence="5" type="ORF">JMA39_02300</name>
</gene>
<dbReference type="Gene3D" id="3.30.70.270">
    <property type="match status" value="1"/>
</dbReference>
<dbReference type="InterPro" id="IPR000700">
    <property type="entry name" value="PAS-assoc_C"/>
</dbReference>
<keyword evidence="6" id="KW-1185">Reference proteome</keyword>
<dbReference type="SMART" id="SM00091">
    <property type="entry name" value="PAS"/>
    <property type="match status" value="2"/>
</dbReference>
<reference evidence="5 6" key="1">
    <citation type="submission" date="2021-01" db="EMBL/GenBank/DDBJ databases">
        <title>Genome sequence of Shewanella schlegeliana JCM 11561.</title>
        <authorList>
            <person name="Zhang H."/>
            <person name="Li C."/>
        </authorList>
    </citation>
    <scope>NUCLEOTIDE SEQUENCE [LARGE SCALE GENOMIC DNA]</scope>
    <source>
        <strain evidence="5 6">JCM 11561</strain>
    </source>
</reference>
<dbReference type="RefSeq" id="WP_202720211.1">
    <property type="nucleotide sequence ID" value="NZ_BPEX01000026.1"/>
</dbReference>
<dbReference type="InterPro" id="IPR035965">
    <property type="entry name" value="PAS-like_dom_sf"/>
</dbReference>
<organism evidence="5 6">
    <name type="scientific">Shewanella schlegeliana</name>
    <dbReference type="NCBI Taxonomy" id="190308"/>
    <lineage>
        <taxon>Bacteria</taxon>
        <taxon>Pseudomonadati</taxon>
        <taxon>Pseudomonadota</taxon>
        <taxon>Gammaproteobacteria</taxon>
        <taxon>Alteromonadales</taxon>
        <taxon>Shewanellaceae</taxon>
        <taxon>Shewanella</taxon>
    </lineage>
</organism>
<dbReference type="Pfam" id="PF08448">
    <property type="entry name" value="PAS_4"/>
    <property type="match status" value="2"/>
</dbReference>